<dbReference type="InterPro" id="IPR043502">
    <property type="entry name" value="DNA/RNA_pol_sf"/>
</dbReference>
<evidence type="ECO:0008006" key="6">
    <source>
        <dbReference type="Google" id="ProtNLM"/>
    </source>
</evidence>
<keyword evidence="5" id="KW-1185">Reference proteome</keyword>
<dbReference type="InterPro" id="IPR041588">
    <property type="entry name" value="Integrase_H2C2"/>
</dbReference>
<name>A0A0C3NUN8_PISTI</name>
<accession>A0A0C3NUN8</accession>
<reference evidence="5" key="2">
    <citation type="submission" date="2015-01" db="EMBL/GenBank/DDBJ databases">
        <title>Evolutionary Origins and Diversification of the Mycorrhizal Mutualists.</title>
        <authorList>
            <consortium name="DOE Joint Genome Institute"/>
            <consortium name="Mycorrhizal Genomics Consortium"/>
            <person name="Kohler A."/>
            <person name="Kuo A."/>
            <person name="Nagy L.G."/>
            <person name="Floudas D."/>
            <person name="Copeland A."/>
            <person name="Barry K.W."/>
            <person name="Cichocki N."/>
            <person name="Veneault-Fourrey C."/>
            <person name="LaButti K."/>
            <person name="Lindquist E.A."/>
            <person name="Lipzen A."/>
            <person name="Lundell T."/>
            <person name="Morin E."/>
            <person name="Murat C."/>
            <person name="Riley R."/>
            <person name="Ohm R."/>
            <person name="Sun H."/>
            <person name="Tunlid A."/>
            <person name="Henrissat B."/>
            <person name="Grigoriev I.V."/>
            <person name="Hibbett D.S."/>
            <person name="Martin F."/>
        </authorList>
    </citation>
    <scope>NUCLEOTIDE SEQUENCE [LARGE SCALE GENOMIC DNA]</scope>
    <source>
        <strain evidence="5">Marx 270</strain>
    </source>
</reference>
<gene>
    <name evidence="4" type="ORF">M404DRAFT_30891</name>
</gene>
<protein>
    <recommendedName>
        <fullName evidence="6">Integrase catalytic domain-containing protein</fullName>
    </recommendedName>
</protein>
<evidence type="ECO:0000259" key="2">
    <source>
        <dbReference type="Pfam" id="PF17919"/>
    </source>
</evidence>
<evidence type="ECO:0000259" key="3">
    <source>
        <dbReference type="Pfam" id="PF17921"/>
    </source>
</evidence>
<dbReference type="GO" id="GO:0003676">
    <property type="term" value="F:nucleic acid binding"/>
    <property type="evidence" value="ECO:0007669"/>
    <property type="project" value="InterPro"/>
</dbReference>
<dbReference type="AlphaFoldDB" id="A0A0C3NUN8"/>
<dbReference type="InterPro" id="IPR036397">
    <property type="entry name" value="RNaseH_sf"/>
</dbReference>
<dbReference type="Proteomes" id="UP000054217">
    <property type="component" value="Unassembled WGS sequence"/>
</dbReference>
<dbReference type="GO" id="GO:0003824">
    <property type="term" value="F:catalytic activity"/>
    <property type="evidence" value="ECO:0007669"/>
    <property type="project" value="UniProtKB-KW"/>
</dbReference>
<dbReference type="SUPFAM" id="SSF53098">
    <property type="entry name" value="Ribonuclease H-like"/>
    <property type="match status" value="1"/>
</dbReference>
<dbReference type="InParanoid" id="A0A0C3NUN8"/>
<evidence type="ECO:0000313" key="5">
    <source>
        <dbReference type="Proteomes" id="UP000054217"/>
    </source>
</evidence>
<feature type="domain" description="Integrase zinc-binding" evidence="3">
    <location>
        <begin position="563"/>
        <end position="610"/>
    </location>
</feature>
<dbReference type="Gene3D" id="1.10.340.70">
    <property type="match status" value="1"/>
</dbReference>
<dbReference type="Pfam" id="PF17921">
    <property type="entry name" value="Integrase_H2C2"/>
    <property type="match status" value="1"/>
</dbReference>
<dbReference type="HOGENOM" id="CLU_004645_0_0_1"/>
<feature type="domain" description="Reverse transcriptase/retrotransposon-derived protein RNase H-like" evidence="2">
    <location>
        <begin position="320"/>
        <end position="398"/>
    </location>
</feature>
<dbReference type="STRING" id="870435.A0A0C3NUN8"/>
<dbReference type="Gene3D" id="3.10.10.10">
    <property type="entry name" value="HIV Type 1 Reverse Transcriptase, subunit A, domain 1"/>
    <property type="match status" value="1"/>
</dbReference>
<dbReference type="InterPro" id="IPR041577">
    <property type="entry name" value="RT_RNaseH_2"/>
</dbReference>
<dbReference type="SUPFAM" id="SSF56672">
    <property type="entry name" value="DNA/RNA polymerases"/>
    <property type="match status" value="1"/>
</dbReference>
<dbReference type="CDD" id="cd01647">
    <property type="entry name" value="RT_LTR"/>
    <property type="match status" value="1"/>
</dbReference>
<organism evidence="4 5">
    <name type="scientific">Pisolithus tinctorius Marx 270</name>
    <dbReference type="NCBI Taxonomy" id="870435"/>
    <lineage>
        <taxon>Eukaryota</taxon>
        <taxon>Fungi</taxon>
        <taxon>Dikarya</taxon>
        <taxon>Basidiomycota</taxon>
        <taxon>Agaricomycotina</taxon>
        <taxon>Agaricomycetes</taxon>
        <taxon>Agaricomycetidae</taxon>
        <taxon>Boletales</taxon>
        <taxon>Sclerodermatineae</taxon>
        <taxon>Pisolithaceae</taxon>
        <taxon>Pisolithus</taxon>
    </lineage>
</organism>
<evidence type="ECO:0000313" key="4">
    <source>
        <dbReference type="EMBL" id="KIN98923.1"/>
    </source>
</evidence>
<dbReference type="Gene3D" id="3.30.70.270">
    <property type="match status" value="2"/>
</dbReference>
<dbReference type="PANTHER" id="PTHR37984:SF5">
    <property type="entry name" value="PROTEIN NYNRIN-LIKE"/>
    <property type="match status" value="1"/>
</dbReference>
<dbReference type="InterPro" id="IPR012337">
    <property type="entry name" value="RNaseH-like_sf"/>
</dbReference>
<dbReference type="OrthoDB" id="2676172at2759"/>
<keyword evidence="1" id="KW-0511">Multifunctional enzyme</keyword>
<dbReference type="EMBL" id="KN832010">
    <property type="protein sequence ID" value="KIN98923.1"/>
    <property type="molecule type" value="Genomic_DNA"/>
</dbReference>
<proteinExistence type="predicted"/>
<dbReference type="Pfam" id="PF17919">
    <property type="entry name" value="RT_RNaseH_2"/>
    <property type="match status" value="1"/>
</dbReference>
<dbReference type="PANTHER" id="PTHR37984">
    <property type="entry name" value="PROTEIN CBG26694"/>
    <property type="match status" value="1"/>
</dbReference>
<dbReference type="Gene3D" id="3.30.420.10">
    <property type="entry name" value="Ribonuclease H-like superfamily/Ribonuclease H"/>
    <property type="match status" value="1"/>
</dbReference>
<dbReference type="InterPro" id="IPR043128">
    <property type="entry name" value="Rev_trsase/Diguanyl_cyclase"/>
</dbReference>
<sequence length="714" mass="81387">MHETAFAWDATERGTFQEDMFPLLKIPTLAHKPWVKQNIPIPPAIFRDVVSIIKEKMSAGVYKPSTSSYCSKWFCIVRKDGKSLCLVHDLQDSAVPPFVDSIAEAFACHSVYGILDLMVRYDHRTIHDEYCDLTTFQTPISTLRLTKLPMGYMNAVQIFHRDICWILKDEILEVTIPFIDDCPIKGPKSRYQNSDGTYQTIAQNSRIRCFICEHLQNVNHILHHLCHAGATISAKKCVIAVPSIIVLGHKVSFEGRILDKAKVQKIKDWPYCTNVTEVRGFLGLCLYCRIFIKDFAKPTCPLVKLTKKDVSFEFRDEHREAMDQAIVSSPALRTIDYNSERKVILAVDTSNIAVGYLLMQEGEDGKCYPARFGSITLNNHECCYSQAKLVLFGLFRTLHDGMINNPDLQPNATINCWIAGILLFDFELVHVPAHKHAVPDGLSRRPKAEEDEDGEEDYEEWIDECGAFTVELSNCREAHFESQPYPSEIPSTLSDSPSVLSQSLGIYSSEQTSPSVYEMEIPCSEKAIQREERLKVVKEFLETKKKPEGLEEVELASLVHLATWILRQAHDELGHKGIYSTCMQLLTHFWWPMLEQDVCWYVKSCHKCQICHLDRVHIPPVVAIPEPLFFKAYMDKFLMPKSNGFRYVTQACCSLTSYPEWAMLCTETGKTIGKFIFEQILCHWGAVAEIVTDNGGPYVLALDWLSKTFRICHI</sequence>
<evidence type="ECO:0000256" key="1">
    <source>
        <dbReference type="ARBA" id="ARBA00023268"/>
    </source>
</evidence>
<reference evidence="4 5" key="1">
    <citation type="submission" date="2014-04" db="EMBL/GenBank/DDBJ databases">
        <authorList>
            <consortium name="DOE Joint Genome Institute"/>
            <person name="Kuo A."/>
            <person name="Kohler A."/>
            <person name="Costa M.D."/>
            <person name="Nagy L.G."/>
            <person name="Floudas D."/>
            <person name="Copeland A."/>
            <person name="Barry K.W."/>
            <person name="Cichocki N."/>
            <person name="Veneault-Fourrey C."/>
            <person name="LaButti K."/>
            <person name="Lindquist E.A."/>
            <person name="Lipzen A."/>
            <person name="Lundell T."/>
            <person name="Morin E."/>
            <person name="Murat C."/>
            <person name="Sun H."/>
            <person name="Tunlid A."/>
            <person name="Henrissat B."/>
            <person name="Grigoriev I.V."/>
            <person name="Hibbett D.S."/>
            <person name="Martin F."/>
            <person name="Nordberg H.P."/>
            <person name="Cantor M.N."/>
            <person name="Hua S.X."/>
        </authorList>
    </citation>
    <scope>NUCLEOTIDE SEQUENCE [LARGE SCALE GENOMIC DNA]</scope>
    <source>
        <strain evidence="4 5">Marx 270</strain>
    </source>
</reference>
<dbReference type="InterPro" id="IPR050951">
    <property type="entry name" value="Retrovirus_Pol_polyprotein"/>
</dbReference>